<dbReference type="EMBL" id="ML736170">
    <property type="protein sequence ID" value="KAE8381515.1"/>
    <property type="molecule type" value="Genomic_DNA"/>
</dbReference>
<dbReference type="OrthoDB" id="2823490at2759"/>
<sequence length="176" mass="20493">MSTSIQDLPNELLDFIVQLVLICDNSSLNGPQAPYEDYVSWTRRAPCRSWSYGPRHVRYWQKQDVCSSRLALLLVNRQLAHITRRRLDQLATLTSSLKLDVIVVNETDLLPTWRFLPNVRRHVDDLTATFRIVGTSPTIEGRWQRLLPDHGTPPPILWAFFYLLERFLEVGPLMEH</sequence>
<name>A0A5N7BIF5_9EURO</name>
<reference evidence="1 2" key="1">
    <citation type="submission" date="2019-04" db="EMBL/GenBank/DDBJ databases">
        <title>Friends and foes A comparative genomics studyof 23 Aspergillus species from section Flavi.</title>
        <authorList>
            <consortium name="DOE Joint Genome Institute"/>
            <person name="Kjaerbolling I."/>
            <person name="Vesth T."/>
            <person name="Frisvad J.C."/>
            <person name="Nybo J.L."/>
            <person name="Theobald S."/>
            <person name="Kildgaard S."/>
            <person name="Isbrandt T."/>
            <person name="Kuo A."/>
            <person name="Sato A."/>
            <person name="Lyhne E.K."/>
            <person name="Kogle M.E."/>
            <person name="Wiebenga A."/>
            <person name="Kun R.S."/>
            <person name="Lubbers R.J."/>
            <person name="Makela M.R."/>
            <person name="Barry K."/>
            <person name="Chovatia M."/>
            <person name="Clum A."/>
            <person name="Daum C."/>
            <person name="Haridas S."/>
            <person name="He G."/>
            <person name="LaButti K."/>
            <person name="Lipzen A."/>
            <person name="Mondo S."/>
            <person name="Riley R."/>
            <person name="Salamov A."/>
            <person name="Simmons B.A."/>
            <person name="Magnuson J.K."/>
            <person name="Henrissat B."/>
            <person name="Mortensen U.H."/>
            <person name="Larsen T.O."/>
            <person name="Devries R.P."/>
            <person name="Grigoriev I.V."/>
            <person name="Machida M."/>
            <person name="Baker S.E."/>
            <person name="Andersen M.R."/>
        </authorList>
    </citation>
    <scope>NUCLEOTIDE SEQUENCE [LARGE SCALE GENOMIC DNA]</scope>
    <source>
        <strain evidence="1 2">IBT 29228</strain>
    </source>
</reference>
<gene>
    <name evidence="1" type="ORF">BDV26DRAFT_255329</name>
</gene>
<proteinExistence type="predicted"/>
<keyword evidence="2" id="KW-1185">Reference proteome</keyword>
<dbReference type="AlphaFoldDB" id="A0A5N7BIF5"/>
<feature type="non-terminal residue" evidence="1">
    <location>
        <position position="176"/>
    </location>
</feature>
<dbReference type="Proteomes" id="UP000326198">
    <property type="component" value="Unassembled WGS sequence"/>
</dbReference>
<evidence type="ECO:0000313" key="1">
    <source>
        <dbReference type="EMBL" id="KAE8381515.1"/>
    </source>
</evidence>
<accession>A0A5N7BIF5</accession>
<organism evidence="1 2">
    <name type="scientific">Aspergillus bertholletiae</name>
    <dbReference type="NCBI Taxonomy" id="1226010"/>
    <lineage>
        <taxon>Eukaryota</taxon>
        <taxon>Fungi</taxon>
        <taxon>Dikarya</taxon>
        <taxon>Ascomycota</taxon>
        <taxon>Pezizomycotina</taxon>
        <taxon>Eurotiomycetes</taxon>
        <taxon>Eurotiomycetidae</taxon>
        <taxon>Eurotiales</taxon>
        <taxon>Aspergillaceae</taxon>
        <taxon>Aspergillus</taxon>
        <taxon>Aspergillus subgen. Circumdati</taxon>
    </lineage>
</organism>
<evidence type="ECO:0000313" key="2">
    <source>
        <dbReference type="Proteomes" id="UP000326198"/>
    </source>
</evidence>
<protein>
    <submittedName>
        <fullName evidence="1">Uncharacterized protein</fullName>
    </submittedName>
</protein>